<dbReference type="InterPro" id="IPR002562">
    <property type="entry name" value="3'-5'_exonuclease_dom"/>
</dbReference>
<dbReference type="InterPro" id="IPR051132">
    <property type="entry name" value="3-5_Exonuclease_domain"/>
</dbReference>
<keyword evidence="4" id="KW-0732">Signal</keyword>
<dbReference type="GO" id="GO:0008408">
    <property type="term" value="F:3'-5' exonuclease activity"/>
    <property type="evidence" value="ECO:0007669"/>
    <property type="project" value="InterPro"/>
</dbReference>
<feature type="region of interest" description="Disordered" evidence="3">
    <location>
        <begin position="1314"/>
        <end position="1353"/>
    </location>
</feature>
<feature type="compositionally biased region" description="Polar residues" evidence="3">
    <location>
        <begin position="75"/>
        <end position="84"/>
    </location>
</feature>
<name>K5XU08_AGABU</name>
<evidence type="ECO:0000256" key="2">
    <source>
        <dbReference type="ARBA" id="ARBA00022801"/>
    </source>
</evidence>
<dbReference type="GO" id="GO:0006139">
    <property type="term" value="P:nucleobase-containing compound metabolic process"/>
    <property type="evidence" value="ECO:0007669"/>
    <property type="project" value="InterPro"/>
</dbReference>
<gene>
    <name evidence="6" type="ORF">AGABI1DRAFT_92822</name>
</gene>
<dbReference type="InterPro" id="IPR012337">
    <property type="entry name" value="RNaseH-like_sf"/>
</dbReference>
<dbReference type="OrthoDB" id="1920326at2759"/>
<keyword evidence="1" id="KW-0540">Nuclease</keyword>
<dbReference type="SMART" id="SM00474">
    <property type="entry name" value="35EXOc"/>
    <property type="match status" value="1"/>
</dbReference>
<reference evidence="7" key="1">
    <citation type="journal article" date="2012" name="Proc. Natl. Acad. Sci. U.S.A.">
        <title>Genome sequence of the button mushroom Agaricus bisporus reveals mechanisms governing adaptation to a humic-rich ecological niche.</title>
        <authorList>
            <person name="Morin E."/>
            <person name="Kohler A."/>
            <person name="Baker A.R."/>
            <person name="Foulongne-Oriol M."/>
            <person name="Lombard V."/>
            <person name="Nagy L.G."/>
            <person name="Ohm R.A."/>
            <person name="Patyshakuliyeva A."/>
            <person name="Brun A."/>
            <person name="Aerts A.L."/>
            <person name="Bailey A.M."/>
            <person name="Billette C."/>
            <person name="Coutinho P.M."/>
            <person name="Deakin G."/>
            <person name="Doddapaneni H."/>
            <person name="Floudas D."/>
            <person name="Grimwood J."/>
            <person name="Hilden K."/>
            <person name="Kuees U."/>
            <person name="LaButti K.M."/>
            <person name="Lapidus A."/>
            <person name="Lindquist E.A."/>
            <person name="Lucas S.M."/>
            <person name="Murat C."/>
            <person name="Riley R.W."/>
            <person name="Salamov A.A."/>
            <person name="Schmutz J."/>
            <person name="Subramanian V."/>
            <person name="Woesten H.A.B."/>
            <person name="Xu J."/>
            <person name="Eastwood D.C."/>
            <person name="Foster G.D."/>
            <person name="Sonnenberg A.S."/>
            <person name="Cullen D."/>
            <person name="de Vries R.P."/>
            <person name="Lundell T."/>
            <person name="Hibbett D.S."/>
            <person name="Henrissat B."/>
            <person name="Burton K.S."/>
            <person name="Kerrigan R.W."/>
            <person name="Challen M.P."/>
            <person name="Grigoriev I.V."/>
            <person name="Martin F."/>
        </authorList>
    </citation>
    <scope>NUCLEOTIDE SEQUENCE [LARGE SCALE GENOMIC DNA]</scope>
    <source>
        <strain evidence="7">JB137-S8 / ATCC MYA-4627 / FGSC 10392</strain>
    </source>
</reference>
<dbReference type="eggNOG" id="KOG4373">
    <property type="taxonomic scope" value="Eukaryota"/>
</dbReference>
<keyword evidence="7" id="KW-1185">Reference proteome</keyword>
<proteinExistence type="predicted"/>
<evidence type="ECO:0000256" key="4">
    <source>
        <dbReference type="SAM" id="SignalP"/>
    </source>
</evidence>
<accession>K5XU08</accession>
<dbReference type="GO" id="GO:0005634">
    <property type="term" value="C:nucleus"/>
    <property type="evidence" value="ECO:0007669"/>
    <property type="project" value="TreeGrafter"/>
</dbReference>
<dbReference type="KEGG" id="abp:AGABI1DRAFT92822"/>
<dbReference type="InterPro" id="IPR046616">
    <property type="entry name" value="DUF6729"/>
</dbReference>
<feature type="region of interest" description="Disordered" evidence="3">
    <location>
        <begin position="62"/>
        <end position="118"/>
    </location>
</feature>
<dbReference type="Proteomes" id="UP000008493">
    <property type="component" value="Unassembled WGS sequence"/>
</dbReference>
<organism evidence="6 7">
    <name type="scientific">Agaricus bisporus var. burnettii (strain JB137-S8 / ATCC MYA-4627 / FGSC 10392)</name>
    <name type="common">White button mushroom</name>
    <dbReference type="NCBI Taxonomy" id="597362"/>
    <lineage>
        <taxon>Eukaryota</taxon>
        <taxon>Fungi</taxon>
        <taxon>Dikarya</taxon>
        <taxon>Basidiomycota</taxon>
        <taxon>Agaricomycotina</taxon>
        <taxon>Agaricomycetes</taxon>
        <taxon>Agaricomycetidae</taxon>
        <taxon>Agaricales</taxon>
        <taxon>Agaricineae</taxon>
        <taxon>Agaricaceae</taxon>
        <taxon>Agaricus</taxon>
    </lineage>
</organism>
<keyword evidence="2" id="KW-0378">Hydrolase</keyword>
<protein>
    <recommendedName>
        <fullName evidence="5">3'-5' exonuclease domain-containing protein</fullName>
    </recommendedName>
</protein>
<dbReference type="GO" id="GO:0005737">
    <property type="term" value="C:cytoplasm"/>
    <property type="evidence" value="ECO:0007669"/>
    <property type="project" value="TreeGrafter"/>
</dbReference>
<feature type="region of interest" description="Disordered" evidence="3">
    <location>
        <begin position="842"/>
        <end position="871"/>
    </location>
</feature>
<feature type="signal peptide" evidence="4">
    <location>
        <begin position="1"/>
        <end position="32"/>
    </location>
</feature>
<dbReference type="InParanoid" id="K5XU08"/>
<evidence type="ECO:0000313" key="6">
    <source>
        <dbReference type="EMBL" id="EKM78550.1"/>
    </source>
</evidence>
<dbReference type="GeneID" id="18832471"/>
<dbReference type="Pfam" id="PF20499">
    <property type="entry name" value="DUF6729"/>
    <property type="match status" value="1"/>
</dbReference>
<dbReference type="Pfam" id="PF01612">
    <property type="entry name" value="DNA_pol_A_exo1"/>
    <property type="match status" value="1"/>
</dbReference>
<evidence type="ECO:0000256" key="1">
    <source>
        <dbReference type="ARBA" id="ARBA00022722"/>
    </source>
</evidence>
<dbReference type="GO" id="GO:0003676">
    <property type="term" value="F:nucleic acid binding"/>
    <property type="evidence" value="ECO:0007669"/>
    <property type="project" value="InterPro"/>
</dbReference>
<feature type="domain" description="3'-5' exonuclease" evidence="5">
    <location>
        <begin position="551"/>
        <end position="745"/>
    </location>
</feature>
<dbReference type="SUPFAM" id="SSF53098">
    <property type="entry name" value="Ribonuclease H-like"/>
    <property type="match status" value="1"/>
</dbReference>
<dbReference type="HOGENOM" id="CLU_002348_0_0_1"/>
<dbReference type="PANTHER" id="PTHR13620">
    <property type="entry name" value="3-5 EXONUCLEASE"/>
    <property type="match status" value="1"/>
</dbReference>
<feature type="chain" id="PRO_5003886647" description="3'-5' exonuclease domain-containing protein" evidence="4">
    <location>
        <begin position="33"/>
        <end position="1353"/>
    </location>
</feature>
<evidence type="ECO:0000259" key="5">
    <source>
        <dbReference type="SMART" id="SM00474"/>
    </source>
</evidence>
<feature type="compositionally biased region" description="Low complexity" evidence="3">
    <location>
        <begin position="851"/>
        <end position="865"/>
    </location>
</feature>
<evidence type="ECO:0000256" key="3">
    <source>
        <dbReference type="SAM" id="MobiDB-lite"/>
    </source>
</evidence>
<feature type="compositionally biased region" description="Low complexity" evidence="3">
    <location>
        <begin position="93"/>
        <end position="103"/>
    </location>
</feature>
<dbReference type="STRING" id="597362.K5XU08"/>
<dbReference type="EMBL" id="JH971392">
    <property type="protein sequence ID" value="EKM78550.1"/>
    <property type="molecule type" value="Genomic_DNA"/>
</dbReference>
<dbReference type="Gene3D" id="3.30.420.10">
    <property type="entry name" value="Ribonuclease H-like superfamily/Ribonuclease H"/>
    <property type="match status" value="1"/>
</dbReference>
<sequence>MAPKCMSKTNRLVQLKVYLVLSLQLHCHGVGAVPGSSLSPIDRKTSAVDHEKIRVKYLSKGHGKKLTLPPGFRLQNVTRSSGSKSKPREEPAEQSQQQQPAESTVNGIPPPPAPQYPHHILVEEEDPNREVDDLNDEDLEVDGIGIGVDEGIYGNEDDIGDDDTDDTGGVALEDREENKHRPSCIPRRPLPRWLMEPFEAAIEESKRRDNHGLPPLYQKSTFWFPTPAPYFLFRLRAHVLPQTLYNPRLFLWDPLALYRIPCPRCKLPLNRHSHIRHPRRCVDLNTTFWIIGYRYRCRHCTNPRTGRQTVTYRSWDPRIMESLPPELAAKFPACLSYRSGMSKQLFELMRSTFQNGIGSGQFADLLRVQHLLAYDDLHLQYLNHLIARQQSLDSWIGATYTPFLPFDDLSPQGRHGYTPSSAWFCDMYDKYIEMHRKEFYQHMSMLTGEICAIDHSHKVTKHVARVEGEQVFTALLTVTNEKGEIRICNFVATKSHSQFEDALARMRTSLNLYGHHKHLLETSFPLLCNDVVPLEKYANYDPLEIPADVQVFTKDSTHSIDLAVSTILNDVPDDHGEIIVGFDMEWNVELSPQGFVRSSGKAAIIQIAYKKRIYVLQISEILSSHKLPHQLELFLSHPRIRKVGRLVAGDLSNLQKSCNKPTGSFAGALDIAKIAKDRYAISNIANTGLADLSAIVLGKRLNKNTPLRTSQAWENRVLSDEQISYAALDAYASLLIYEELINNYTVPSPLPASTPPLTPVLLYTANLQKVIAEGVTSQDVNPTTCNRVAVMPSHVVVDIHRVLVPGALILSHNNQSLESFGPLPFSIVCVCNHLRVYSSPPFRPPSTLEQSSNSSETPISHPSSSELMTEPDNETISIGDLMKSDISGPEQEISPPLSQLKMFEFANSQLGLEEQLLGVIESPDEWDNVIHSRVLKDIWHIFHMIYIPATHGLRKQFTRELCDAVFIPDKEDRERIDAWGATQTPRVSYNKLRNASPEWIRKRCRHTVPPPHILYPLVRKVFCTYGPLVDPVTKQHLFSGKAQWQTARNILDFIRKGFMSDLPDVSLYTQVGIDRKTGLPLYRCARGTNATEGGVHTHIRSRLPKFGVSICHVQASLLDFTLRHNLLVGTYNSTGKHYQGHFSIWTINRIQELLLKLKDVFVMPTQIDGWINGNLYVPTLEVIGILPIPPDVRDSGEPKWNKAVVVWNGYADRKVEIYYKAYYNKWKSLLHVKEALSLTSDARLPLSRLIHNPKRASIVPPVPTMQLQPHQVREGYVGTTSTETPGFTQATNLHDTNLFPDSINPVFNPITAHSSTKNIPNLKPHPKQGQNFRGEERELAGNVHNPIAKENEQ</sequence>
<dbReference type="InterPro" id="IPR036397">
    <property type="entry name" value="RNaseH_sf"/>
</dbReference>
<evidence type="ECO:0000313" key="7">
    <source>
        <dbReference type="Proteomes" id="UP000008493"/>
    </source>
</evidence>
<dbReference type="PANTHER" id="PTHR13620:SF104">
    <property type="entry name" value="EXONUCLEASE 3'-5' DOMAIN-CONTAINING PROTEIN 2"/>
    <property type="match status" value="1"/>
</dbReference>
<dbReference type="RefSeq" id="XP_007331173.1">
    <property type="nucleotide sequence ID" value="XM_007331111.1"/>
</dbReference>
<dbReference type="CDD" id="cd06141">
    <property type="entry name" value="WRN_exo"/>
    <property type="match status" value="1"/>
</dbReference>